<dbReference type="AlphaFoldDB" id="W4LMQ4"/>
<keyword evidence="3" id="KW-1185">Reference proteome</keyword>
<proteinExistence type="predicted"/>
<keyword evidence="1" id="KW-0812">Transmembrane</keyword>
<comment type="caution">
    <text evidence="2">The sequence shown here is derived from an EMBL/GenBank/DDBJ whole genome shotgun (WGS) entry which is preliminary data.</text>
</comment>
<protein>
    <submittedName>
        <fullName evidence="2">Uncharacterized protein</fullName>
    </submittedName>
</protein>
<dbReference type="EMBL" id="AZHW01000456">
    <property type="protein sequence ID" value="ETW99358.1"/>
    <property type="molecule type" value="Genomic_DNA"/>
</dbReference>
<sequence length="534" mass="59894">MNRPSPDATETEHRDVVAALRHLSNSVEVPPGLLDRVKEQESYLRYVWQEDDTTSAFEHFLEWLRLAWTTPAMVKVAALSVIMTGVVVGMVLGALLYSSWHSPGRSEPREQFAQGLEAPLGPPIAASRSHGLTPEVLSSHSEEEVRLYREWQQVQKSSQPALLAKFAALYPDGPYTPAVQRRLERLQQGPCLSVRTESPRVMPLSLLNSMESRDDLYWFYVHIGNQCVNPLHLSIRVDVRKGPARLPHDQRDVQFTVLPGESRSERIEPLLDWTSSDADTTLELVWEIRNMTDGALEHTETARIRLRPKTWFAWELSSPSGDPVSREFLLAALAAWVRNPLPSAAHDCHQVVGEAKPGAERLKVATAWLQHCYNRLFHQAPAVRLIPEAGRFPPAAGQVIRSPAQILTERNATPLEAVLLLSSLAQEMAQPLGIRLALFVLPRATEPEPHQTAILAWRMIGSTHWQALDLQRATTLSFTENARLTFETVAAWMRQQPDAMHALDKFGVFLQEQPALVALDFAQAARTFSIRGLP</sequence>
<reference evidence="2 3" key="1">
    <citation type="journal article" date="2014" name="Nature">
        <title>An environmental bacterial taxon with a large and distinct metabolic repertoire.</title>
        <authorList>
            <person name="Wilson M.C."/>
            <person name="Mori T."/>
            <person name="Ruckert C."/>
            <person name="Uria A.R."/>
            <person name="Helf M.J."/>
            <person name="Takada K."/>
            <person name="Gernert C."/>
            <person name="Steffens U.A."/>
            <person name="Heycke N."/>
            <person name="Schmitt S."/>
            <person name="Rinke C."/>
            <person name="Helfrich E.J."/>
            <person name="Brachmann A.O."/>
            <person name="Gurgui C."/>
            <person name="Wakimoto T."/>
            <person name="Kracht M."/>
            <person name="Crusemann M."/>
            <person name="Hentschel U."/>
            <person name="Abe I."/>
            <person name="Matsunaga S."/>
            <person name="Kalinowski J."/>
            <person name="Takeyama H."/>
            <person name="Piel J."/>
        </authorList>
    </citation>
    <scope>NUCLEOTIDE SEQUENCE [LARGE SCALE GENOMIC DNA]</scope>
    <source>
        <strain evidence="3">TSY1</strain>
    </source>
</reference>
<evidence type="ECO:0000313" key="3">
    <source>
        <dbReference type="Proteomes" id="UP000019141"/>
    </source>
</evidence>
<evidence type="ECO:0000256" key="1">
    <source>
        <dbReference type="SAM" id="Phobius"/>
    </source>
</evidence>
<feature type="transmembrane region" description="Helical" evidence="1">
    <location>
        <begin position="76"/>
        <end position="97"/>
    </location>
</feature>
<name>W4LMQ4_ENTF1</name>
<dbReference type="Proteomes" id="UP000019141">
    <property type="component" value="Unassembled WGS sequence"/>
</dbReference>
<gene>
    <name evidence="2" type="ORF">ETSY1_15335</name>
</gene>
<accession>W4LMQ4</accession>
<keyword evidence="1" id="KW-0472">Membrane</keyword>
<dbReference type="HOGENOM" id="CLU_504979_0_0_7"/>
<keyword evidence="1" id="KW-1133">Transmembrane helix</keyword>
<organism evidence="2 3">
    <name type="scientific">Entotheonella factor</name>
    <dbReference type="NCBI Taxonomy" id="1429438"/>
    <lineage>
        <taxon>Bacteria</taxon>
        <taxon>Pseudomonadati</taxon>
        <taxon>Nitrospinota/Tectimicrobiota group</taxon>
        <taxon>Candidatus Tectimicrobiota</taxon>
        <taxon>Candidatus Entotheonellia</taxon>
        <taxon>Candidatus Entotheonellales</taxon>
        <taxon>Candidatus Entotheonellaceae</taxon>
        <taxon>Candidatus Entotheonella</taxon>
    </lineage>
</organism>
<evidence type="ECO:0000313" key="2">
    <source>
        <dbReference type="EMBL" id="ETW99358.1"/>
    </source>
</evidence>